<dbReference type="OrthoDB" id="4229188at2"/>
<name>A0A1V0TJM5_9ACTN</name>
<dbReference type="AlphaFoldDB" id="A0A1V0TJM5"/>
<dbReference type="EMBL" id="CP020569">
    <property type="protein sequence ID" value="ARF53147.1"/>
    <property type="molecule type" value="Genomic_DNA"/>
</dbReference>
<proteinExistence type="predicted"/>
<evidence type="ECO:0000313" key="2">
    <source>
        <dbReference type="Proteomes" id="UP000192726"/>
    </source>
</evidence>
<accession>A0A1V0TJM5</accession>
<keyword evidence="2" id="KW-1185">Reference proteome</keyword>
<evidence type="ECO:0000313" key="1">
    <source>
        <dbReference type="EMBL" id="ARF53147.1"/>
    </source>
</evidence>
<dbReference type="KEGG" id="sgv:B1H19_02200"/>
<protein>
    <submittedName>
        <fullName evidence="1">Uncharacterized protein</fullName>
    </submittedName>
</protein>
<sequence>MWQDTDPDHGTHSGFTIQRDLWGSAGMRGYVGGDISLGANGRPPNHLAGSLITALGGPDRNWFGDVIICGSRTAPDSGERELCGLTEAQERLISHVLSGVRAEA</sequence>
<gene>
    <name evidence="1" type="ORF">B1H19_02200</name>
</gene>
<dbReference type="RefSeq" id="WP_083102578.1">
    <property type="nucleotide sequence ID" value="NZ_CP020569.1"/>
</dbReference>
<reference evidence="1 2" key="1">
    <citation type="submission" date="2017-04" db="EMBL/GenBank/DDBJ databases">
        <title>Complete Genome Sequence of Streptomyces gilvosporeus F607, a Capable Producer of Natamycin.</title>
        <authorList>
            <person name="Zong G."/>
            <person name="Zhong C."/>
            <person name="Fu J."/>
            <person name="Qin R."/>
            <person name="Cao G."/>
        </authorList>
    </citation>
    <scope>NUCLEOTIDE SEQUENCE [LARGE SCALE GENOMIC DNA]</scope>
    <source>
        <strain evidence="1 2">F607</strain>
    </source>
</reference>
<dbReference type="Proteomes" id="UP000192726">
    <property type="component" value="Chromosome"/>
</dbReference>
<organism evidence="1 2">
    <name type="scientific">Streptomyces gilvosporeus</name>
    <dbReference type="NCBI Taxonomy" id="553510"/>
    <lineage>
        <taxon>Bacteria</taxon>
        <taxon>Bacillati</taxon>
        <taxon>Actinomycetota</taxon>
        <taxon>Actinomycetes</taxon>
        <taxon>Kitasatosporales</taxon>
        <taxon>Streptomycetaceae</taxon>
        <taxon>Streptomyces</taxon>
    </lineage>
</organism>